<dbReference type="InterPro" id="IPR015003">
    <property type="entry name" value="DUF1853"/>
</dbReference>
<name>A0A918JVF1_9FLAO</name>
<dbReference type="AlphaFoldDB" id="A0A918JVF1"/>
<gene>
    <name evidence="1" type="ORF">GCM10007384_15180</name>
</gene>
<dbReference type="RefSeq" id="WP_051316649.1">
    <property type="nucleotide sequence ID" value="NZ_BMWS01000008.1"/>
</dbReference>
<protein>
    <recommendedName>
        <fullName evidence="3">DUF1853 family protein</fullName>
    </recommendedName>
</protein>
<proteinExistence type="predicted"/>
<keyword evidence="2" id="KW-1185">Reference proteome</keyword>
<accession>A0A918JVF1</accession>
<reference evidence="1 2" key="1">
    <citation type="journal article" date="2014" name="Int. J. Syst. Evol. Microbiol.">
        <title>Complete genome sequence of Corynebacterium casei LMG S-19264T (=DSM 44701T), isolated from a smear-ripened cheese.</title>
        <authorList>
            <consortium name="US DOE Joint Genome Institute (JGI-PGF)"/>
            <person name="Walter F."/>
            <person name="Albersmeier A."/>
            <person name="Kalinowski J."/>
            <person name="Ruckert C."/>
        </authorList>
    </citation>
    <scope>NUCLEOTIDE SEQUENCE [LARGE SCALE GENOMIC DNA]</scope>
    <source>
        <strain evidence="1 2">KCTC 12285</strain>
    </source>
</reference>
<evidence type="ECO:0000313" key="2">
    <source>
        <dbReference type="Proteomes" id="UP000601108"/>
    </source>
</evidence>
<evidence type="ECO:0000313" key="1">
    <source>
        <dbReference type="EMBL" id="GGX14555.1"/>
    </source>
</evidence>
<comment type="caution">
    <text evidence="1">The sequence shown here is derived from an EMBL/GenBank/DDBJ whole genome shotgun (WGS) entry which is preliminary data.</text>
</comment>
<dbReference type="Proteomes" id="UP000601108">
    <property type="component" value="Unassembled WGS sequence"/>
</dbReference>
<dbReference type="EMBL" id="BMWS01000008">
    <property type="protein sequence ID" value="GGX14555.1"/>
    <property type="molecule type" value="Genomic_DNA"/>
</dbReference>
<dbReference type="Pfam" id="PF08907">
    <property type="entry name" value="DUF1853"/>
    <property type="match status" value="1"/>
</dbReference>
<sequence length="275" mass="32650">MSITNEYLGFLSSHPLWLDKKFLSLTPFNFAGLVPPDFSIDKSIKINIRENEVLGKRIEHFFEYSIINSNRYTIIANNIQVFKDKITIGELDFLVKDLQKNKVIHIELVYKFYLFDPTIDGDLHRWIGPNRKDTLLQKAKKIKEKQLPLLHYKETSAILKKLQLDINTIEQQVCYLANLFIPFSLKKTTFPYINNQCIVGYWIPIKAFTLKEYGSYQFYIPQKKDWVIAPKHCDTWFSFKDIIESIEALLSQKKSPLLWIKSNEDSYFRFFIVWW</sequence>
<evidence type="ECO:0008006" key="3">
    <source>
        <dbReference type="Google" id="ProtNLM"/>
    </source>
</evidence>
<organism evidence="1 2">
    <name type="scientific">Aquimarina muelleri</name>
    <dbReference type="NCBI Taxonomy" id="279356"/>
    <lineage>
        <taxon>Bacteria</taxon>
        <taxon>Pseudomonadati</taxon>
        <taxon>Bacteroidota</taxon>
        <taxon>Flavobacteriia</taxon>
        <taxon>Flavobacteriales</taxon>
        <taxon>Flavobacteriaceae</taxon>
        <taxon>Aquimarina</taxon>
    </lineage>
</organism>